<dbReference type="InterPro" id="IPR006917">
    <property type="entry name" value="SOUL_heme-bd"/>
</dbReference>
<proteinExistence type="inferred from homology"/>
<dbReference type="PANTHER" id="PTHR11220:SF50">
    <property type="entry name" value="SOUL HEME-BINDING FAMILY PROTEIN"/>
    <property type="match status" value="1"/>
</dbReference>
<sequence>MSVGQMATSNLPALVSRSTPRRKWQLPAAPTTFFSPPRKNLRSHQKFKGAVRLSMVDLETSPPSPKQDTTGGGGGGGMGELVDFLYRDLPHLFDDKGIDRTAYDAAVKFRDPITRHDDLNSYLLNIATLKLLFRPQFDLHWAKQTGPSEITTRWSMVMRFLLLPWQPQLVFTGTSVMSVNPETNKFIRHVDYWDSIVSSEFFLIEGLIDVIRQLRYYKMPHLEMPSYHILKRTASYQVRKYGPFSVVERDGDSLAGSGVFNDLAGYIFGKNSASQRMAVTPPVDGNTQASSSVDEKSEISIQFVLSSAKSMKSLPTPNEGVKLREVEGGIAGVSSFSGKPTESIVKEKEKSLRCRLIRNGLKPKPGCLLALYNDPDVTCEHIMRNEVLIWLEEFSLD</sequence>
<dbReference type="InterPro" id="IPR018790">
    <property type="entry name" value="DUF2358"/>
</dbReference>
<evidence type="ECO:0000256" key="2">
    <source>
        <dbReference type="SAM" id="MobiDB-lite"/>
    </source>
</evidence>
<gene>
    <name evidence="3" type="ORF">DM860_005258</name>
</gene>
<protein>
    <recommendedName>
        <fullName evidence="5">SOUL heme-binding protein</fullName>
    </recommendedName>
</protein>
<comment type="similarity">
    <text evidence="1">Belongs to the HEBP family.</text>
</comment>
<dbReference type="InterPro" id="IPR011256">
    <property type="entry name" value="Reg_factor_effector_dom_sf"/>
</dbReference>
<dbReference type="Gene3D" id="3.20.80.10">
    <property type="entry name" value="Regulatory factor, effector binding domain"/>
    <property type="match status" value="1"/>
</dbReference>
<name>A0A328DYW2_9ASTE</name>
<dbReference type="EMBL" id="NQVE01000054">
    <property type="protein sequence ID" value="RAL50902.1"/>
    <property type="molecule type" value="Genomic_DNA"/>
</dbReference>
<comment type="caution">
    <text evidence="3">The sequence shown here is derived from an EMBL/GenBank/DDBJ whole genome shotgun (WGS) entry which is preliminary data.</text>
</comment>
<organism evidence="3 4">
    <name type="scientific">Cuscuta australis</name>
    <dbReference type="NCBI Taxonomy" id="267555"/>
    <lineage>
        <taxon>Eukaryota</taxon>
        <taxon>Viridiplantae</taxon>
        <taxon>Streptophyta</taxon>
        <taxon>Embryophyta</taxon>
        <taxon>Tracheophyta</taxon>
        <taxon>Spermatophyta</taxon>
        <taxon>Magnoliopsida</taxon>
        <taxon>eudicotyledons</taxon>
        <taxon>Gunneridae</taxon>
        <taxon>Pentapetalae</taxon>
        <taxon>asterids</taxon>
        <taxon>lamiids</taxon>
        <taxon>Solanales</taxon>
        <taxon>Convolvulaceae</taxon>
        <taxon>Cuscuteae</taxon>
        <taxon>Cuscuta</taxon>
        <taxon>Cuscuta subgen. Grammica</taxon>
        <taxon>Cuscuta sect. Cleistogrammica</taxon>
    </lineage>
</organism>
<dbReference type="Pfam" id="PF04832">
    <property type="entry name" value="SOUL"/>
    <property type="match status" value="1"/>
</dbReference>
<dbReference type="SUPFAM" id="SSF55136">
    <property type="entry name" value="Probable bacterial effector-binding domain"/>
    <property type="match status" value="1"/>
</dbReference>
<reference evidence="3 4" key="1">
    <citation type="submission" date="2018-06" db="EMBL/GenBank/DDBJ databases">
        <title>The Genome of Cuscuta australis (Dodder) Provides Insight into the Evolution of Plant Parasitism.</title>
        <authorList>
            <person name="Liu H."/>
        </authorList>
    </citation>
    <scope>NUCLEOTIDE SEQUENCE [LARGE SCALE GENOMIC DNA]</scope>
    <source>
        <strain evidence="4">cv. Yunnan</strain>
        <tissue evidence="3">Vines</tissue>
    </source>
</reference>
<feature type="region of interest" description="Disordered" evidence="2">
    <location>
        <begin position="55"/>
        <end position="74"/>
    </location>
</feature>
<dbReference type="FunFam" id="3.20.80.10:FF:000008">
    <property type="entry name" value="SOUL heme-binding protein"/>
    <property type="match status" value="1"/>
</dbReference>
<dbReference type="AlphaFoldDB" id="A0A328DYW2"/>
<dbReference type="Pfam" id="PF10184">
    <property type="entry name" value="DUF2358"/>
    <property type="match status" value="1"/>
</dbReference>
<evidence type="ECO:0000313" key="3">
    <source>
        <dbReference type="EMBL" id="RAL50902.1"/>
    </source>
</evidence>
<evidence type="ECO:0000313" key="4">
    <source>
        <dbReference type="Proteomes" id="UP000249390"/>
    </source>
</evidence>
<dbReference type="PANTHER" id="PTHR11220">
    <property type="entry name" value="HEME-BINDING PROTEIN-RELATED"/>
    <property type="match status" value="1"/>
</dbReference>
<dbReference type="Proteomes" id="UP000249390">
    <property type="component" value="Unassembled WGS sequence"/>
</dbReference>
<keyword evidence="4" id="KW-1185">Reference proteome</keyword>
<evidence type="ECO:0008006" key="5">
    <source>
        <dbReference type="Google" id="ProtNLM"/>
    </source>
</evidence>
<accession>A0A328DYW2</accession>
<evidence type="ECO:0000256" key="1">
    <source>
        <dbReference type="ARBA" id="ARBA00009817"/>
    </source>
</evidence>